<feature type="non-terminal residue" evidence="3">
    <location>
        <position position="122"/>
    </location>
</feature>
<dbReference type="EMBL" id="PIET01001730">
    <property type="protein sequence ID" value="PLM49567.1"/>
    <property type="molecule type" value="Genomic_DNA"/>
</dbReference>
<sequence length="122" mass="13378">MYALTQGRIYTGHEILDDHAIVIANGLIERICPQTELPTGIEQRSVDGAILAPGFIDVQLNGCGGVQFNDTADAVTVETLEIMQKANERSGCTSYLPTLITSSDDLMKQGVRVMREYLQKHP</sequence>
<gene>
    <name evidence="3" type="primary">nagA</name>
    <name evidence="3" type="ORF">CWM85_33845</name>
</gene>
<protein>
    <submittedName>
        <fullName evidence="3">N-acetylglucosamine-6-phosphate deacetylase</fullName>
        <ecNumber evidence="3">3.5.1.25</ecNumber>
    </submittedName>
</protein>
<dbReference type="PANTHER" id="PTHR11113">
    <property type="entry name" value="N-ACETYLGLUCOSAMINE-6-PHOSPHATE DEACETYLASE"/>
    <property type="match status" value="1"/>
</dbReference>
<organism evidence="3 4">
    <name type="scientific">Klebsiella michiganensis</name>
    <dbReference type="NCBI Taxonomy" id="1134687"/>
    <lineage>
        <taxon>Bacteria</taxon>
        <taxon>Pseudomonadati</taxon>
        <taxon>Pseudomonadota</taxon>
        <taxon>Gammaproteobacteria</taxon>
        <taxon>Enterobacterales</taxon>
        <taxon>Enterobacteriaceae</taxon>
        <taxon>Klebsiella/Raoultella group</taxon>
        <taxon>Klebsiella</taxon>
    </lineage>
</organism>
<dbReference type="Proteomes" id="UP000234661">
    <property type="component" value="Unassembled WGS sequence"/>
</dbReference>
<dbReference type="SUPFAM" id="SSF51338">
    <property type="entry name" value="Composite domain of metallo-dependent hydrolases"/>
    <property type="match status" value="1"/>
</dbReference>
<keyword evidence="2 3" id="KW-0378">Hydrolase</keyword>
<dbReference type="GO" id="GO:0006046">
    <property type="term" value="P:N-acetylglucosamine catabolic process"/>
    <property type="evidence" value="ECO:0007669"/>
    <property type="project" value="TreeGrafter"/>
</dbReference>
<dbReference type="GO" id="GO:0008448">
    <property type="term" value="F:N-acetylglucosamine-6-phosphate deacetylase activity"/>
    <property type="evidence" value="ECO:0007669"/>
    <property type="project" value="UniProtKB-EC"/>
</dbReference>
<dbReference type="InterPro" id="IPR011059">
    <property type="entry name" value="Metal-dep_hydrolase_composite"/>
</dbReference>
<dbReference type="EC" id="3.5.1.25" evidence="3"/>
<evidence type="ECO:0000313" key="4">
    <source>
        <dbReference type="Proteomes" id="UP000234661"/>
    </source>
</evidence>
<dbReference type="InterPro" id="IPR032466">
    <property type="entry name" value="Metal_Hydrolase"/>
</dbReference>
<dbReference type="AlphaFoldDB" id="A0A2J4YFV4"/>
<evidence type="ECO:0000313" key="3">
    <source>
        <dbReference type="EMBL" id="PLM49567.1"/>
    </source>
</evidence>
<accession>A0A2J4YFV4</accession>
<comment type="caution">
    <text evidence="3">The sequence shown here is derived from an EMBL/GenBank/DDBJ whole genome shotgun (WGS) entry which is preliminary data.</text>
</comment>
<proteinExistence type="inferred from homology"/>
<reference evidence="3 4" key="1">
    <citation type="submission" date="2017-11" db="EMBL/GenBank/DDBJ databases">
        <authorList>
            <person name="Han C.G."/>
        </authorList>
    </citation>
    <scope>NUCLEOTIDE SEQUENCE [LARGE SCALE GENOMIC DNA]</scope>
    <source>
        <strain evidence="3 4">A2</strain>
    </source>
</reference>
<comment type="similarity">
    <text evidence="1">Belongs to the metallo-dependent hydrolases superfamily. NagA family.</text>
</comment>
<name>A0A2J4YFV4_9ENTR</name>
<evidence type="ECO:0000256" key="2">
    <source>
        <dbReference type="ARBA" id="ARBA00022801"/>
    </source>
</evidence>
<dbReference type="PANTHER" id="PTHR11113:SF14">
    <property type="entry name" value="N-ACETYLGLUCOSAMINE-6-PHOSPHATE DEACETYLASE"/>
    <property type="match status" value="1"/>
</dbReference>
<dbReference type="Gene3D" id="2.30.40.10">
    <property type="entry name" value="Urease, subunit C, domain 1"/>
    <property type="match status" value="1"/>
</dbReference>
<dbReference type="Pfam" id="PF22643">
    <property type="entry name" value="NagA_N"/>
    <property type="match status" value="1"/>
</dbReference>
<evidence type="ECO:0000256" key="1">
    <source>
        <dbReference type="ARBA" id="ARBA00010716"/>
    </source>
</evidence>
<reference evidence="3 4" key="2">
    <citation type="submission" date="2018-01" db="EMBL/GenBank/DDBJ databases">
        <title>Genomic study of Klebsiella pneumoniae.</title>
        <authorList>
            <person name="Yang Y."/>
            <person name="Bicalho R."/>
        </authorList>
    </citation>
    <scope>NUCLEOTIDE SEQUENCE [LARGE SCALE GENOMIC DNA]</scope>
    <source>
        <strain evidence="3 4">A2</strain>
    </source>
</reference>
<dbReference type="SUPFAM" id="SSF51556">
    <property type="entry name" value="Metallo-dependent hydrolases"/>
    <property type="match status" value="1"/>
</dbReference>